<dbReference type="PANTHER" id="PTHR11139:SF69">
    <property type="entry name" value="SERINE_THREONINE-PROTEIN KINASE ATR"/>
    <property type="match status" value="1"/>
</dbReference>
<keyword evidence="6" id="KW-0418">Kinase</keyword>
<dbReference type="Proteomes" id="UP000315496">
    <property type="component" value="Chromosome 1"/>
</dbReference>
<organism evidence="6 7">
    <name type="scientific">Giardia muris</name>
    <dbReference type="NCBI Taxonomy" id="5742"/>
    <lineage>
        <taxon>Eukaryota</taxon>
        <taxon>Metamonada</taxon>
        <taxon>Diplomonadida</taxon>
        <taxon>Hexamitidae</taxon>
        <taxon>Giardiinae</taxon>
        <taxon>Giardia</taxon>
    </lineage>
</organism>
<protein>
    <submittedName>
        <fullName evidence="6">Phosphatidylinositol 3-and 4-kinase</fullName>
    </submittedName>
</protein>
<dbReference type="PANTHER" id="PTHR11139">
    <property type="entry name" value="ATAXIA TELANGIECTASIA MUTATED ATM -RELATED"/>
    <property type="match status" value="1"/>
</dbReference>
<keyword evidence="6" id="KW-0808">Transferase</keyword>
<dbReference type="OrthoDB" id="431717at2759"/>
<evidence type="ECO:0000313" key="7">
    <source>
        <dbReference type="Proteomes" id="UP000315496"/>
    </source>
</evidence>
<evidence type="ECO:0000256" key="2">
    <source>
        <dbReference type="ARBA" id="ARBA00022527"/>
    </source>
</evidence>
<dbReference type="GO" id="GO:0004674">
    <property type="term" value="F:protein serine/threonine kinase activity"/>
    <property type="evidence" value="ECO:0007669"/>
    <property type="project" value="UniProtKB-KW"/>
</dbReference>
<gene>
    <name evidence="6" type="ORF">GMRT_11103</name>
</gene>
<dbReference type="EMBL" id="VDLU01000001">
    <property type="protein sequence ID" value="TNJ30094.1"/>
    <property type="molecule type" value="Genomic_DNA"/>
</dbReference>
<dbReference type="InterPro" id="IPR036940">
    <property type="entry name" value="PI3/4_kinase_cat_sf"/>
</dbReference>
<dbReference type="VEuPathDB" id="GiardiaDB:GMRT_11103"/>
<comment type="caution">
    <text evidence="6">The sequence shown here is derived from an EMBL/GenBank/DDBJ whole genome shotgun (WGS) entry which is preliminary data.</text>
</comment>
<dbReference type="PROSITE" id="PS50290">
    <property type="entry name" value="PI3_4_KINASE_3"/>
    <property type="match status" value="1"/>
</dbReference>
<dbReference type="SUPFAM" id="SSF56112">
    <property type="entry name" value="Protein kinase-like (PK-like)"/>
    <property type="match status" value="1"/>
</dbReference>
<reference evidence="6 7" key="1">
    <citation type="submission" date="2019-05" db="EMBL/GenBank/DDBJ databases">
        <title>The compact genome of Giardia muris reveals important steps in the evolution of intestinal protozoan parasites.</title>
        <authorList>
            <person name="Xu F."/>
            <person name="Jimenez-Gonzalez A."/>
            <person name="Einarsson E."/>
            <person name="Astvaldsson A."/>
            <person name="Peirasmaki D."/>
            <person name="Eckmann L."/>
            <person name="Andersson J.O."/>
            <person name="Svard S.G."/>
            <person name="Jerlstrom-Hultqvist J."/>
        </authorList>
    </citation>
    <scope>NUCLEOTIDE SEQUENCE [LARGE SCALE GENOMIC DNA]</scope>
    <source>
        <strain evidence="6 7">Roberts-Thomson</strain>
    </source>
</reference>
<comment type="subcellular location">
    <subcellularLocation>
        <location evidence="1">Nucleus</location>
    </subcellularLocation>
</comment>
<name>A0A4Z1SWE8_GIAMU</name>
<accession>A0A4Z1SWE8</accession>
<sequence>MERLDVISQARNSDEDVYGYLEGEEVIRSLSLKSIRYLIKDQDGYLHITAITCFNYQQLLLWKWEEKTLSLVNRNLDIMLALLFKGYLSFVDGLNIIYSVIWLSSFGSEGGLSRIFTCLKLREYLVRKTTDYFDLLPLLANICGFIQAYLPESGEKDRALVEIHQLLTDVSFLHNVHVQATTPYRPMPLQELITLEFKLGSCIQTRIRSHERYTEYEHVVTVMSARLTSLSWYIRVFISYSSEDILSRIYRNRYELEQHLTKIVETVSFHCEVDLLKAILLLFRDERFFTKSTSQKLCNIVLPLFFTLLKRQETPFTPAIATGSILDLLFDENPEDLLDSLFDLNAHLPDTFLLIVELCDSLCENLLELNIEQASLLNKRIGFVFKLIEKSYHRLRGHAQTMLVDVFFRFGEVIKKLRSILLNYETIEPDAKGSIVHFVQKKVIKALLEISLIPVFQDLNTLDLPRCKDILASMLSLCGYISLQYATAIDLKDRALLCIRSLRDLQFSLLGLEALLFGESSAYWHDSLFEACVVQQLMTVTPTNLHHLHLLLPSIEFQIANSHDHTFGEQVQHYFHVLVNEMGSNLSVQEFAIIILKLCTSRNDTSSSLTHILLRPNLKDLWPSVAMNTLLARTSYINPFNMYVTGLLDVFYLPLQKELSPETLEGFAKAMGGFLVKYPRLDVPTFIRITTIFSLVSARDVTIRLEQRRPLCSVATILVYLLYGDTVDASSLEQLQAQFVGSEVMALRSLSAFDGFDPSNLLVAWISADPDCHMEITSDLMHCLLIQALNDQIPSYDSLNRRILTLNGLAKSPLMRYSGQLDGLYSQMSGLMGLLFSITSNDRYVGFERFFCCDHVTPSRQKKNVNVMLWWADILHFYIKMTLYNHVTIVGLECLLASILLFTYVALDDENSLVYQASLLFISIRLLVREEDGSLAFFRAFWSSFLCMVLMLQKPKGEELFDLLAAPFLDSYGDELVILTTIFNPLERLAHSQIAHEILNKTQMQKQERLLGAFLQFLEGLIKPSVSHQILLPLFTQCLESIVDRAFPLLFLALGDTDSNLFMQLDTVPCSPHVLDSLKRVYHYIHCHKDAAIGALQGQVARTLSQYSELLKMSRSLSLIPLSIDDPMIEFDDIPLKQGSEQLRLDLFLRHLQTHGNAYACSCASALFEFLSKMDVSPRLSLISLRAFQELKQFLNNSVIELQVSQRELISSSGTVITCYTDMLAQYLDFVTATLTDVSLGLGEPPKLLCGLEEAWKVVKPFVGVIPKTGPFFFHYLTNSLEGNQLFTSFYRELHVLFCLHLATLLTEWHQLPKNIDQQFRRNFYIPTSSTGSFVEVDVSLNRSISIQDGLSNSESMRVLLATDILSLHNYVQKNALLTEYTFSVTTVPEEASKAIKERLIALKLANTLSDIGRISLFLDTKCFGTYFQSGPERFSFVPQLLSLLRATRPKKLPLLRLVGDLDAQINGSRAIPKASKDFTMRLMDFVNSNILFTCEPLKLILVVAVYYPLAEVMESAKKKLYDILDFISQAYASNFALSLLYTFDKKLILTILQSAGSKDCDLDLRARRSARVADEGSVIQILTKTITSESLAMHYYDLRDASPNNQLLDRYYGVAYFILEPFYARATGYSNDDPLSMSTNLHPPMNQTTTCNMERLLARYRLFLLGKEQINEIVNMLVQRDFNKEMILLIDEFPSNVQAILTYQLHRYQEMLFEHNCRFVYHQIFNLSIVCYRSFKYINITRRSEIQGFLLHYLDHCSLKTKLHALNGMFFELVDDVEQIDAIELIRASSSNGQSQAVGLLIALQTYAFFLDFVTEISKKDPRVVDCWSNSFQTCFLAALSAWMLFTNQLIILLSQHTGKLRDEALRRSNLLVVTILYCLPIIDGQILPQEHAQSISILKATFGASEEARTRDDKSLVLKPHAAQFMETLCFEDLLQLSVSRLHAITERAPISLIQQQFGNVCRVLQRFYTVVSGYITQPTASLFPCIRNNILVVFCMRMLPFGAHFDLAFRQFGVQYSEEGLDTSAFKGIAFVSFVEQICNHLRGNMVFAHAFEFYTACSRTMTRTLSLLQKEYDKKAVVDRSISLAEARYKNGFTLLPTREALDELQAFERCRLGTARFASLYASQTDCNGILADYQEYFEKKYSCISFRPLSKYCTKRSPLKFSFTTLKDTYNFILKCNEETVTDHAIMDFLAALQTQLTDCHFRPYFIATLCNVPEKQIGVIEYIPGNVIVLDDILTPILMQGRKQSMSFYDSIVPSPGGLYPELDMFILCLTGVAHLQALCDTDHCFSFLRNNTENRMRFIDSLAQWCAVGIVTGLGDRHACNILVDKDDGSVHFIDFEAVFEYPKLLTYGELVPFRLTGLLAHLLGPTGVHGRFFHQLVRTVSAIQKNLSYYINVFYPLAIQKGNIHYIAKIYHALSSRTAEEIATEALVQSADSSRLGSMYIGWMPFL</sequence>
<evidence type="ECO:0000256" key="4">
    <source>
        <dbReference type="ARBA" id="ARBA00023242"/>
    </source>
</evidence>
<dbReference type="GO" id="GO:0005694">
    <property type="term" value="C:chromosome"/>
    <property type="evidence" value="ECO:0007669"/>
    <property type="project" value="TreeGrafter"/>
</dbReference>
<evidence type="ECO:0000313" key="6">
    <source>
        <dbReference type="EMBL" id="TNJ30094.1"/>
    </source>
</evidence>
<evidence type="ECO:0000259" key="5">
    <source>
        <dbReference type="PROSITE" id="PS50290"/>
    </source>
</evidence>
<keyword evidence="4" id="KW-0539">Nucleus</keyword>
<proteinExistence type="predicted"/>
<dbReference type="InterPro" id="IPR011009">
    <property type="entry name" value="Kinase-like_dom_sf"/>
</dbReference>
<dbReference type="GO" id="GO:0005634">
    <property type="term" value="C:nucleus"/>
    <property type="evidence" value="ECO:0007669"/>
    <property type="project" value="UniProtKB-SubCell"/>
</dbReference>
<keyword evidence="7" id="KW-1185">Reference proteome</keyword>
<keyword evidence="3" id="KW-0227">DNA damage</keyword>
<evidence type="ECO:0000256" key="3">
    <source>
        <dbReference type="ARBA" id="ARBA00022763"/>
    </source>
</evidence>
<dbReference type="InterPro" id="IPR050517">
    <property type="entry name" value="DDR_Repair_Kinase"/>
</dbReference>
<dbReference type="GO" id="GO:0006281">
    <property type="term" value="P:DNA repair"/>
    <property type="evidence" value="ECO:0007669"/>
    <property type="project" value="TreeGrafter"/>
</dbReference>
<dbReference type="GO" id="GO:0000723">
    <property type="term" value="P:telomere maintenance"/>
    <property type="evidence" value="ECO:0007669"/>
    <property type="project" value="TreeGrafter"/>
</dbReference>
<evidence type="ECO:0000256" key="1">
    <source>
        <dbReference type="ARBA" id="ARBA00004123"/>
    </source>
</evidence>
<dbReference type="GO" id="GO:0000077">
    <property type="term" value="P:DNA damage checkpoint signaling"/>
    <property type="evidence" value="ECO:0007669"/>
    <property type="project" value="TreeGrafter"/>
</dbReference>
<feature type="domain" description="PI3K/PI4K catalytic" evidence="5">
    <location>
        <begin position="2151"/>
        <end position="2456"/>
    </location>
</feature>
<dbReference type="SMART" id="SM00146">
    <property type="entry name" value="PI3Kc"/>
    <property type="match status" value="1"/>
</dbReference>
<keyword evidence="2" id="KW-0723">Serine/threonine-protein kinase</keyword>
<dbReference type="InterPro" id="IPR000403">
    <property type="entry name" value="PI3/4_kinase_cat_dom"/>
</dbReference>
<dbReference type="Gene3D" id="1.10.1070.11">
    <property type="entry name" value="Phosphatidylinositol 3-/4-kinase, catalytic domain"/>
    <property type="match status" value="1"/>
</dbReference>
<dbReference type="Pfam" id="PF00454">
    <property type="entry name" value="PI3_PI4_kinase"/>
    <property type="match status" value="1"/>
</dbReference>